<proteinExistence type="predicted"/>
<name>A0A0A9E161_ARUDO</name>
<dbReference type="AlphaFoldDB" id="A0A0A9E161"/>
<sequence>MLWVLDKELDLSSSVEISYDVKLHLQSKSMYKNKYQFERNLQPELDLCI</sequence>
<evidence type="ECO:0000313" key="1">
    <source>
        <dbReference type="EMBL" id="JAD91615.1"/>
    </source>
</evidence>
<protein>
    <submittedName>
        <fullName evidence="1">Uncharacterized protein</fullName>
    </submittedName>
</protein>
<organism evidence="1">
    <name type="scientific">Arundo donax</name>
    <name type="common">Giant reed</name>
    <name type="synonym">Donax arundinaceus</name>
    <dbReference type="NCBI Taxonomy" id="35708"/>
    <lineage>
        <taxon>Eukaryota</taxon>
        <taxon>Viridiplantae</taxon>
        <taxon>Streptophyta</taxon>
        <taxon>Embryophyta</taxon>
        <taxon>Tracheophyta</taxon>
        <taxon>Spermatophyta</taxon>
        <taxon>Magnoliopsida</taxon>
        <taxon>Liliopsida</taxon>
        <taxon>Poales</taxon>
        <taxon>Poaceae</taxon>
        <taxon>PACMAD clade</taxon>
        <taxon>Arundinoideae</taxon>
        <taxon>Arundineae</taxon>
        <taxon>Arundo</taxon>
    </lineage>
</organism>
<reference evidence="1" key="2">
    <citation type="journal article" date="2015" name="Data Brief">
        <title>Shoot transcriptome of the giant reed, Arundo donax.</title>
        <authorList>
            <person name="Barrero R.A."/>
            <person name="Guerrero F.D."/>
            <person name="Moolhuijzen P."/>
            <person name="Goolsby J.A."/>
            <person name="Tidwell J."/>
            <person name="Bellgard S.E."/>
            <person name="Bellgard M.I."/>
        </authorList>
    </citation>
    <scope>NUCLEOTIDE SEQUENCE</scope>
    <source>
        <tissue evidence="1">Shoot tissue taken approximately 20 cm above the soil surface</tissue>
    </source>
</reference>
<dbReference type="EMBL" id="GBRH01206280">
    <property type="protein sequence ID" value="JAD91615.1"/>
    <property type="molecule type" value="Transcribed_RNA"/>
</dbReference>
<accession>A0A0A9E161</accession>
<reference evidence="1" key="1">
    <citation type="submission" date="2014-09" db="EMBL/GenBank/DDBJ databases">
        <authorList>
            <person name="Magalhaes I.L.F."/>
            <person name="Oliveira U."/>
            <person name="Santos F.R."/>
            <person name="Vidigal T.H.D.A."/>
            <person name="Brescovit A.D."/>
            <person name="Santos A.J."/>
        </authorList>
    </citation>
    <scope>NUCLEOTIDE SEQUENCE</scope>
    <source>
        <tissue evidence="1">Shoot tissue taken approximately 20 cm above the soil surface</tissue>
    </source>
</reference>